<name>K9UJX2_CHAP6</name>
<reference evidence="1 2" key="1">
    <citation type="submission" date="2012-05" db="EMBL/GenBank/DDBJ databases">
        <title>Finished chromosome of genome of Chamaesiphon sp. PCC 6605.</title>
        <authorList>
            <consortium name="US DOE Joint Genome Institute"/>
            <person name="Gugger M."/>
            <person name="Coursin T."/>
            <person name="Rippka R."/>
            <person name="Tandeau De Marsac N."/>
            <person name="Huntemann M."/>
            <person name="Wei C.-L."/>
            <person name="Han J."/>
            <person name="Detter J.C."/>
            <person name="Han C."/>
            <person name="Tapia R."/>
            <person name="Chen A."/>
            <person name="Kyrpides N."/>
            <person name="Mavromatis K."/>
            <person name="Markowitz V."/>
            <person name="Szeto E."/>
            <person name="Ivanova N."/>
            <person name="Pagani I."/>
            <person name="Pati A."/>
            <person name="Goodwin L."/>
            <person name="Nordberg H.P."/>
            <person name="Cantor M.N."/>
            <person name="Hua S.X."/>
            <person name="Woyke T."/>
            <person name="Kerfeld C.A."/>
        </authorList>
    </citation>
    <scope>NUCLEOTIDE SEQUENCE [LARGE SCALE GENOMIC DNA]</scope>
    <source>
        <strain evidence="2">ATCC 27169 / PCC 6605</strain>
    </source>
</reference>
<protein>
    <submittedName>
        <fullName evidence="1">Uncharacterized protein</fullName>
    </submittedName>
</protein>
<dbReference type="Proteomes" id="UP000010366">
    <property type="component" value="Chromosome"/>
</dbReference>
<keyword evidence="2" id="KW-1185">Reference proteome</keyword>
<sequence length="46" mass="5404">MQARWEFERAGELAAQKFRAIANSLNKLAIAFYDLLLLQILENYLF</sequence>
<organism evidence="1 2">
    <name type="scientific">Chamaesiphon minutus (strain ATCC 27169 / PCC 6605)</name>
    <dbReference type="NCBI Taxonomy" id="1173020"/>
    <lineage>
        <taxon>Bacteria</taxon>
        <taxon>Bacillati</taxon>
        <taxon>Cyanobacteriota</taxon>
        <taxon>Cyanophyceae</taxon>
        <taxon>Gomontiellales</taxon>
        <taxon>Chamaesiphonaceae</taxon>
        <taxon>Chamaesiphon</taxon>
    </lineage>
</organism>
<gene>
    <name evidence="1" type="ORF">Cha6605_3509</name>
</gene>
<dbReference type="EMBL" id="CP003600">
    <property type="protein sequence ID" value="AFY94499.1"/>
    <property type="molecule type" value="Genomic_DNA"/>
</dbReference>
<accession>K9UJX2</accession>
<evidence type="ECO:0000313" key="2">
    <source>
        <dbReference type="Proteomes" id="UP000010366"/>
    </source>
</evidence>
<dbReference type="RefSeq" id="WP_015160625.1">
    <property type="nucleotide sequence ID" value="NC_019697.1"/>
</dbReference>
<evidence type="ECO:0000313" key="1">
    <source>
        <dbReference type="EMBL" id="AFY94499.1"/>
    </source>
</evidence>
<dbReference type="AlphaFoldDB" id="K9UJX2"/>
<dbReference type="HOGENOM" id="CLU_3181686_0_0_3"/>
<dbReference type="KEGG" id="cmp:Cha6605_3509"/>
<dbReference type="STRING" id="1173020.Cha6605_3509"/>
<proteinExistence type="predicted"/>